<dbReference type="GO" id="GO:0047304">
    <property type="term" value="F:2-aminoethylphosphonate-pyruvate transaminase activity"/>
    <property type="evidence" value="ECO:0007669"/>
    <property type="project" value="UniProtKB-UniRule"/>
</dbReference>
<dbReference type="InterPro" id="IPR015424">
    <property type="entry name" value="PyrdxlP-dep_Trfase"/>
</dbReference>
<comment type="catalytic activity">
    <reaction evidence="6 7">
        <text>(2-aminoethyl)phosphonate + pyruvate = phosphonoacetaldehyde + L-alanine</text>
        <dbReference type="Rhea" id="RHEA:17021"/>
        <dbReference type="ChEBI" id="CHEBI:15361"/>
        <dbReference type="ChEBI" id="CHEBI:57418"/>
        <dbReference type="ChEBI" id="CHEBI:57972"/>
        <dbReference type="ChEBI" id="CHEBI:58383"/>
        <dbReference type="EC" id="2.6.1.37"/>
    </reaction>
</comment>
<dbReference type="PIRSF" id="PIRSF000524">
    <property type="entry name" value="SPT"/>
    <property type="match status" value="1"/>
</dbReference>
<keyword evidence="12" id="KW-1185">Reference proteome</keyword>
<keyword evidence="5 7" id="KW-0670">Pyruvate</keyword>
<dbReference type="PANTHER" id="PTHR42778:SF1">
    <property type="entry name" value="2-AMINOETHYLPHOSPHONATE--PYRUVATE TRANSAMINASE"/>
    <property type="match status" value="1"/>
</dbReference>
<dbReference type="PANTHER" id="PTHR42778">
    <property type="entry name" value="2-AMINOETHYLPHOSPHONATE--PYRUVATE TRANSAMINASE"/>
    <property type="match status" value="1"/>
</dbReference>
<dbReference type="HAMAP" id="MF_01376">
    <property type="entry name" value="PhnW_aminotrans_5"/>
    <property type="match status" value="1"/>
</dbReference>
<dbReference type="SUPFAM" id="SSF53383">
    <property type="entry name" value="PLP-dependent transferases"/>
    <property type="match status" value="1"/>
</dbReference>
<dbReference type="NCBIfam" id="TIGR02326">
    <property type="entry name" value="transamin_PhnW"/>
    <property type="match status" value="1"/>
</dbReference>
<evidence type="ECO:0000256" key="1">
    <source>
        <dbReference type="ARBA" id="ARBA00001933"/>
    </source>
</evidence>
<comment type="cofactor">
    <cofactor evidence="1 7 9">
        <name>pyridoxal 5'-phosphate</name>
        <dbReference type="ChEBI" id="CHEBI:597326"/>
    </cofactor>
</comment>
<dbReference type="InterPro" id="IPR015421">
    <property type="entry name" value="PyrdxlP-dep_Trfase_major"/>
</dbReference>
<accession>A0A0R2NHI4</accession>
<evidence type="ECO:0000259" key="10">
    <source>
        <dbReference type="Pfam" id="PF00266"/>
    </source>
</evidence>
<dbReference type="Proteomes" id="UP000050920">
    <property type="component" value="Unassembled WGS sequence"/>
</dbReference>
<dbReference type="RefSeq" id="WP_024624580.1">
    <property type="nucleotide sequence ID" value="NZ_AYGX02000165.1"/>
</dbReference>
<comment type="subunit">
    <text evidence="7">Homodimer.</text>
</comment>
<gene>
    <name evidence="7" type="primary">phnW</name>
    <name evidence="11" type="ORF">DY78_GL001724</name>
</gene>
<feature type="domain" description="Aminotransferase class V" evidence="10">
    <location>
        <begin position="35"/>
        <end position="339"/>
    </location>
</feature>
<keyword evidence="3 7" id="KW-0808">Transferase</keyword>
<evidence type="ECO:0000256" key="3">
    <source>
        <dbReference type="ARBA" id="ARBA00022679"/>
    </source>
</evidence>
<dbReference type="Gene3D" id="3.40.640.10">
    <property type="entry name" value="Type I PLP-dependent aspartate aminotransferase-like (Major domain)"/>
    <property type="match status" value="1"/>
</dbReference>
<dbReference type="InterPro" id="IPR012703">
    <property type="entry name" value="NH2EtPonate_pyrv_transaminase"/>
</dbReference>
<dbReference type="Pfam" id="PF00266">
    <property type="entry name" value="Aminotran_5"/>
    <property type="match status" value="1"/>
</dbReference>
<dbReference type="NCBIfam" id="NF010006">
    <property type="entry name" value="PRK13479.1"/>
    <property type="match status" value="1"/>
</dbReference>
<evidence type="ECO:0000256" key="2">
    <source>
        <dbReference type="ARBA" id="ARBA00022576"/>
    </source>
</evidence>
<keyword evidence="4 7" id="KW-0663">Pyridoxal phosphate</keyword>
<evidence type="ECO:0000256" key="8">
    <source>
        <dbReference type="PIRSR" id="PIRSR000524-1"/>
    </source>
</evidence>
<dbReference type="InterPro" id="IPR015422">
    <property type="entry name" value="PyrdxlP-dep_Trfase_small"/>
</dbReference>
<dbReference type="InterPro" id="IPR024169">
    <property type="entry name" value="SP_NH2Trfase/AEP_transaminase"/>
</dbReference>
<comment type="caution">
    <text evidence="11">The sequence shown here is derived from an EMBL/GenBank/DDBJ whole genome shotgun (WGS) entry which is preliminary data.</text>
</comment>
<dbReference type="EC" id="2.6.1.37" evidence="7"/>
<dbReference type="AlphaFoldDB" id="A0A0R2NHI4"/>
<dbReference type="Gene3D" id="3.90.1150.10">
    <property type="entry name" value="Aspartate Aminotransferase, domain 1"/>
    <property type="match status" value="1"/>
</dbReference>
<sequence length="368" mass="40490">MKQPYLLLTPGPLSTTPTVKAAMQIDYCTWDSDYRQVTESIRQQILAVAHADPQTYTTVLLQGSGSYGVEATIGTAIPRQDATLMIAINGAYGQRISDIAAYYDIPHLDIVFDEDQALDPQRIAQALDEHPEITHFAMIHSETTTGILNPIEKIMPLLKARHIISIIDAMSSLGGVPLSVDDLGCDYLISSANKCVQGVPGFAFIIANQTTLAATADNARSLCLDLYAQWHTMTKLPGKWRFTSPTHVVHAFAQALTELRAEGGVTARYARYQANQQCLSQGMQALGFDLMIDPAIQGPIITSFKYPVHHFDFDDFYQFIKARGFVIYPGKVATIPSFRIGTIGDVNVTDIKRLLAIVSDYQQLSDTS</sequence>
<comment type="similarity">
    <text evidence="7">Belongs to the class-V pyridoxal-phosphate-dependent aminotransferase family. PhnW subfamily.</text>
</comment>
<evidence type="ECO:0000256" key="5">
    <source>
        <dbReference type="ARBA" id="ARBA00023317"/>
    </source>
</evidence>
<keyword evidence="2 7" id="KW-0032">Aminotransferase</keyword>
<evidence type="ECO:0000256" key="6">
    <source>
        <dbReference type="ARBA" id="ARBA00049460"/>
    </source>
</evidence>
<dbReference type="InterPro" id="IPR000192">
    <property type="entry name" value="Aminotrans_V_dom"/>
</dbReference>
<dbReference type="GO" id="GO:0019700">
    <property type="term" value="P:organic phosphonate catabolic process"/>
    <property type="evidence" value="ECO:0007669"/>
    <property type="project" value="UniProtKB-UniRule"/>
</dbReference>
<feature type="modified residue" description="N6-(pyridoxal phosphate)lysine" evidence="7 9">
    <location>
        <position position="194"/>
    </location>
</feature>
<evidence type="ECO:0000313" key="12">
    <source>
        <dbReference type="Proteomes" id="UP000050920"/>
    </source>
</evidence>
<evidence type="ECO:0000256" key="7">
    <source>
        <dbReference type="HAMAP-Rule" id="MF_01376"/>
    </source>
</evidence>
<evidence type="ECO:0000256" key="4">
    <source>
        <dbReference type="ARBA" id="ARBA00022898"/>
    </source>
</evidence>
<reference evidence="11 12" key="1">
    <citation type="journal article" date="2015" name="Genome Announc.">
        <title>Expanding the biotechnology potential of lactobacilli through comparative genomics of 213 strains and associated genera.</title>
        <authorList>
            <person name="Sun Z."/>
            <person name="Harris H.M."/>
            <person name="McCann A."/>
            <person name="Guo C."/>
            <person name="Argimon S."/>
            <person name="Zhang W."/>
            <person name="Yang X."/>
            <person name="Jeffery I.B."/>
            <person name="Cooney J.C."/>
            <person name="Kagawa T.F."/>
            <person name="Liu W."/>
            <person name="Song Y."/>
            <person name="Salvetti E."/>
            <person name="Wrobel A."/>
            <person name="Rasinkangas P."/>
            <person name="Parkhill J."/>
            <person name="Rea M.C."/>
            <person name="O'Sullivan O."/>
            <person name="Ritari J."/>
            <person name="Douillard F.P."/>
            <person name="Paul Ross R."/>
            <person name="Yang R."/>
            <person name="Briner A.E."/>
            <person name="Felis G.E."/>
            <person name="de Vos W.M."/>
            <person name="Barrangou R."/>
            <person name="Klaenhammer T.R."/>
            <person name="Caufield P.W."/>
            <person name="Cui Y."/>
            <person name="Zhang H."/>
            <person name="O'Toole P.W."/>
        </authorList>
    </citation>
    <scope>NUCLEOTIDE SEQUENCE [LARGE SCALE GENOMIC DNA]</scope>
    <source>
        <strain evidence="11 12">DSM 21115</strain>
    </source>
</reference>
<evidence type="ECO:0000256" key="9">
    <source>
        <dbReference type="PIRSR" id="PIRSR000524-50"/>
    </source>
</evidence>
<protein>
    <recommendedName>
        <fullName evidence="7">2-aminoethylphosphonate--pyruvate transaminase</fullName>
        <ecNumber evidence="7">2.6.1.37</ecNumber>
    </recommendedName>
    <alternativeName>
        <fullName evidence="7">2-aminoethylphosphonate aminotransferase</fullName>
    </alternativeName>
    <alternativeName>
        <fullName evidence="7">AEP transaminase</fullName>
        <shortName evidence="7">AEPT</shortName>
    </alternativeName>
</protein>
<comment type="function">
    <text evidence="7">Involved in phosphonate degradation.</text>
</comment>
<dbReference type="NCBIfam" id="TIGR03301">
    <property type="entry name" value="PhnW-AepZ"/>
    <property type="match status" value="1"/>
</dbReference>
<proteinExistence type="inferred from homology"/>
<organism evidence="11 12">
    <name type="scientific">Lactiplantibacillus fabifermentans DSM 21115</name>
    <dbReference type="NCBI Taxonomy" id="1413187"/>
    <lineage>
        <taxon>Bacteria</taxon>
        <taxon>Bacillati</taxon>
        <taxon>Bacillota</taxon>
        <taxon>Bacilli</taxon>
        <taxon>Lactobacillales</taxon>
        <taxon>Lactobacillaceae</taxon>
        <taxon>Lactiplantibacillus</taxon>
    </lineage>
</organism>
<dbReference type="EMBL" id="AYGX02000165">
    <property type="protein sequence ID" value="KRO24059.1"/>
    <property type="molecule type" value="Genomic_DNA"/>
</dbReference>
<name>A0A0R2NHI4_9LACO</name>
<feature type="binding site" evidence="8">
    <location>
        <position position="339"/>
    </location>
    <ligand>
        <name>substrate</name>
    </ligand>
</feature>
<evidence type="ECO:0000313" key="11">
    <source>
        <dbReference type="EMBL" id="KRO24059.1"/>
    </source>
</evidence>